<proteinExistence type="predicted"/>
<sequence length="523" mass="58939">MKIQIHNFGPIHRFECDPSKDLHLIMGENNVGKSYGSTVVYLLLKALMESGKALEMAEFLHERVQRLPKDAFDRLSALNVGNEADIGEPFRAEIIAILMDTFLNRFRDYVDETYGPVDYVTNKFSGEKPHIKLLLDNAQLDIDVAENAFNLEDLVIGSTIRLRCAEENLLPDYSGNNIVVYHNNRNHRHLRAGFIIACAHFCKEMLREALSGIRDIHYLPASRSAAYQALSASREIIAELSRGRSFPNITVHASPPSSRQEKRGNGLLPDDRLFKKLKSFDSSIDIRETSIKLPKSPTDLPGISTSLNDYFRGLSEMSSTENSHEHDPIDIIAKDIERDIFKGIVEFDGTTKKMFYTPHGTDVKLDINATSSMVSELSPFVFFLRHTAARNRTTDRTSPFGIREGNAMPKTLIFIEELEAHLHPKNQVRLMNAFAALIRAGVKIFLTSHSNYIFTKLNNLILAGEIDADAVGAYVFKPSELGSEAIPLEVDRLGIDDDNFIDVAEELYEEKIELIERLNADVR</sequence>
<feature type="region of interest" description="Disordered" evidence="1">
    <location>
        <begin position="248"/>
        <end position="268"/>
    </location>
</feature>
<gene>
    <name evidence="3" type="ORF">BECKTC1821E_GA0114239_100761</name>
</gene>
<dbReference type="InterPro" id="IPR027417">
    <property type="entry name" value="P-loop_NTPase"/>
</dbReference>
<dbReference type="SUPFAM" id="SSF52540">
    <property type="entry name" value="P-loop containing nucleoside triphosphate hydrolases"/>
    <property type="match status" value="1"/>
</dbReference>
<reference evidence="3" key="1">
    <citation type="submission" date="2019-02" db="EMBL/GenBank/DDBJ databases">
        <authorList>
            <person name="Gruber-Vodicka R. H."/>
            <person name="Seah K. B. B."/>
        </authorList>
    </citation>
    <scope>NUCLEOTIDE SEQUENCE</scope>
    <source>
        <strain evidence="3">BECK_BZ125</strain>
    </source>
</reference>
<dbReference type="Gene3D" id="3.40.50.300">
    <property type="entry name" value="P-loop containing nucleotide triphosphate hydrolases"/>
    <property type="match status" value="2"/>
</dbReference>
<dbReference type="AlphaFoldDB" id="A0A450YFZ8"/>
<evidence type="ECO:0000256" key="1">
    <source>
        <dbReference type="SAM" id="MobiDB-lite"/>
    </source>
</evidence>
<dbReference type="Pfam" id="PF13175">
    <property type="entry name" value="AAA_15"/>
    <property type="match status" value="1"/>
</dbReference>
<name>A0A450YFZ8_9GAMM</name>
<dbReference type="EMBL" id="CAADFT010000007">
    <property type="protein sequence ID" value="VFK40470.1"/>
    <property type="molecule type" value="Genomic_DNA"/>
</dbReference>
<evidence type="ECO:0000313" key="3">
    <source>
        <dbReference type="EMBL" id="VFK40470.1"/>
    </source>
</evidence>
<dbReference type="InterPro" id="IPR041685">
    <property type="entry name" value="AAA_GajA/Old/RecF-like"/>
</dbReference>
<feature type="compositionally biased region" description="Basic and acidic residues" evidence="1">
    <location>
        <begin position="259"/>
        <end position="268"/>
    </location>
</feature>
<dbReference type="PANTHER" id="PTHR43581">
    <property type="entry name" value="ATP/GTP PHOSPHATASE"/>
    <property type="match status" value="1"/>
</dbReference>
<dbReference type="PANTHER" id="PTHR43581:SF2">
    <property type="entry name" value="EXCINUCLEASE ATPASE SUBUNIT"/>
    <property type="match status" value="1"/>
</dbReference>
<evidence type="ECO:0000259" key="2">
    <source>
        <dbReference type="Pfam" id="PF13175"/>
    </source>
</evidence>
<protein>
    <submittedName>
        <fullName evidence="3">AAA ATPase domain-containing protein</fullName>
    </submittedName>
</protein>
<organism evidence="3">
    <name type="scientific">Candidatus Kentrum sp. TC</name>
    <dbReference type="NCBI Taxonomy" id="2126339"/>
    <lineage>
        <taxon>Bacteria</taxon>
        <taxon>Pseudomonadati</taxon>
        <taxon>Pseudomonadota</taxon>
        <taxon>Gammaproteobacteria</taxon>
        <taxon>Candidatus Kentrum</taxon>
    </lineage>
</organism>
<feature type="domain" description="Endonuclease GajA/Old nuclease/RecF-like AAA" evidence="2">
    <location>
        <begin position="2"/>
        <end position="453"/>
    </location>
</feature>
<dbReference type="InterPro" id="IPR051396">
    <property type="entry name" value="Bact_Antivir_Def_Nuclease"/>
</dbReference>
<accession>A0A450YFZ8</accession>